<organism evidence="2 3">
    <name type="scientific">Massilia agrisoli</name>
    <dbReference type="NCBI Taxonomy" id="2892444"/>
    <lineage>
        <taxon>Bacteria</taxon>
        <taxon>Pseudomonadati</taxon>
        <taxon>Pseudomonadota</taxon>
        <taxon>Betaproteobacteria</taxon>
        <taxon>Burkholderiales</taxon>
        <taxon>Oxalobacteraceae</taxon>
        <taxon>Telluria group</taxon>
        <taxon>Massilia</taxon>
    </lineage>
</organism>
<evidence type="ECO:0000313" key="3">
    <source>
        <dbReference type="Proteomes" id="UP001198701"/>
    </source>
</evidence>
<comment type="caution">
    <text evidence="2">The sequence shown here is derived from an EMBL/GenBank/DDBJ whole genome shotgun (WGS) entry which is preliminary data.</text>
</comment>
<gene>
    <name evidence="2" type="ORF">LMJ30_10800</name>
</gene>
<proteinExistence type="predicted"/>
<keyword evidence="3" id="KW-1185">Reference proteome</keyword>
<protein>
    <recommendedName>
        <fullName evidence="4">Terminase small subunit</fullName>
    </recommendedName>
</protein>
<evidence type="ECO:0000256" key="1">
    <source>
        <dbReference type="SAM" id="MobiDB-lite"/>
    </source>
</evidence>
<reference evidence="2 3" key="1">
    <citation type="submission" date="2021-11" db="EMBL/GenBank/DDBJ databases">
        <authorList>
            <person name="Huq M.A."/>
        </authorList>
    </citation>
    <scope>NUCLEOTIDE SEQUENCE [LARGE SCALE GENOMIC DNA]</scope>
    <source>
        <strain evidence="2 3">MAHUQ-52</strain>
    </source>
</reference>
<dbReference type="Proteomes" id="UP001198701">
    <property type="component" value="Unassembled WGS sequence"/>
</dbReference>
<sequence length="185" mass="19726">MPNLTTIADWAKTLGISRQSGYDAITRCGIPVDDGKVDPEYATHLYQKHTRPRANGQRKDGIAHGAPSASPAGAGGAEPLTKVPSYDASRARREAAEAQLAEMKQAEMAGKFLLKDDVESQLFEIARALRDGLTNCARRIAADVAALSTAEECEVAIDREHRALLDSMSHSLGAKLGLAVDEVSA</sequence>
<feature type="region of interest" description="Disordered" evidence="1">
    <location>
        <begin position="47"/>
        <end position="89"/>
    </location>
</feature>
<evidence type="ECO:0000313" key="2">
    <source>
        <dbReference type="EMBL" id="MCC6071446.1"/>
    </source>
</evidence>
<dbReference type="EMBL" id="JAJHPV010000013">
    <property type="protein sequence ID" value="MCC6071446.1"/>
    <property type="molecule type" value="Genomic_DNA"/>
</dbReference>
<dbReference type="RefSeq" id="WP_229432357.1">
    <property type="nucleotide sequence ID" value="NZ_JAJHPV010000013.1"/>
</dbReference>
<name>A0ABS8IU20_9BURK</name>
<accession>A0ABS8IU20</accession>
<evidence type="ECO:0008006" key="4">
    <source>
        <dbReference type="Google" id="ProtNLM"/>
    </source>
</evidence>